<dbReference type="Pfam" id="PF01223">
    <property type="entry name" value="Endonuclease_NS"/>
    <property type="match status" value="1"/>
</dbReference>
<evidence type="ECO:0000256" key="2">
    <source>
        <dbReference type="ARBA" id="ARBA00001946"/>
    </source>
</evidence>
<evidence type="ECO:0000256" key="6">
    <source>
        <dbReference type="ARBA" id="ARBA00022722"/>
    </source>
</evidence>
<dbReference type="GO" id="GO:0046872">
    <property type="term" value="F:metal ion binding"/>
    <property type="evidence" value="ECO:0007669"/>
    <property type="project" value="UniProtKB-KW"/>
</dbReference>
<dbReference type="SUPFAM" id="SSF54060">
    <property type="entry name" value="His-Me finger endonucleases"/>
    <property type="match status" value="1"/>
</dbReference>
<dbReference type="InterPro" id="IPR040255">
    <property type="entry name" value="Non-specific_endonuclease"/>
</dbReference>
<dbReference type="AlphaFoldDB" id="A0AAN7BWI1"/>
<dbReference type="GO" id="GO:0005743">
    <property type="term" value="C:mitochondrial inner membrane"/>
    <property type="evidence" value="ECO:0007669"/>
    <property type="project" value="UniProtKB-SubCell"/>
</dbReference>
<dbReference type="PANTHER" id="PTHR13966:SF5">
    <property type="entry name" value="ENDONUCLEASE G, MITOCHONDRIAL"/>
    <property type="match status" value="1"/>
</dbReference>
<comment type="caution">
    <text evidence="20">The sequence shown here is derived from an EMBL/GenBank/DDBJ whole genome shotgun (WGS) entry which is preliminary data.</text>
</comment>
<dbReference type="FunFam" id="3.40.570.10:FF:000004">
    <property type="entry name" value="Nuclease 1, mitochondrial"/>
    <property type="match status" value="1"/>
</dbReference>
<evidence type="ECO:0000256" key="11">
    <source>
        <dbReference type="ARBA" id="ARBA00022842"/>
    </source>
</evidence>
<feature type="region of interest" description="Disordered" evidence="17">
    <location>
        <begin position="110"/>
        <end position="131"/>
    </location>
</feature>
<evidence type="ECO:0000259" key="19">
    <source>
        <dbReference type="SMART" id="SM00892"/>
    </source>
</evidence>
<evidence type="ECO:0000313" key="20">
    <source>
        <dbReference type="EMBL" id="KAK4230830.1"/>
    </source>
</evidence>
<dbReference type="GO" id="GO:0004521">
    <property type="term" value="F:RNA endonuclease activity"/>
    <property type="evidence" value="ECO:0007669"/>
    <property type="project" value="TreeGrafter"/>
</dbReference>
<dbReference type="GO" id="GO:0006309">
    <property type="term" value="P:apoptotic DNA fragmentation"/>
    <property type="evidence" value="ECO:0007669"/>
    <property type="project" value="TreeGrafter"/>
</dbReference>
<evidence type="ECO:0000256" key="9">
    <source>
        <dbReference type="ARBA" id="ARBA00022792"/>
    </source>
</evidence>
<dbReference type="EMBL" id="MU865296">
    <property type="protein sequence ID" value="KAK4230830.1"/>
    <property type="molecule type" value="Genomic_DNA"/>
</dbReference>
<evidence type="ECO:0000313" key="21">
    <source>
        <dbReference type="Proteomes" id="UP001301958"/>
    </source>
</evidence>
<protein>
    <submittedName>
        <fullName evidence="20">Mitochondrial nuclease</fullName>
    </submittedName>
</protein>
<evidence type="ECO:0000259" key="18">
    <source>
        <dbReference type="SMART" id="SM00477"/>
    </source>
</evidence>
<dbReference type="GO" id="GO:0005634">
    <property type="term" value="C:nucleus"/>
    <property type="evidence" value="ECO:0007669"/>
    <property type="project" value="UniProtKB-ARBA"/>
</dbReference>
<reference evidence="20" key="1">
    <citation type="journal article" date="2023" name="Mol. Phylogenet. Evol.">
        <title>Genome-scale phylogeny and comparative genomics of the fungal order Sordariales.</title>
        <authorList>
            <person name="Hensen N."/>
            <person name="Bonometti L."/>
            <person name="Westerberg I."/>
            <person name="Brannstrom I.O."/>
            <person name="Guillou S."/>
            <person name="Cros-Aarteil S."/>
            <person name="Calhoun S."/>
            <person name="Haridas S."/>
            <person name="Kuo A."/>
            <person name="Mondo S."/>
            <person name="Pangilinan J."/>
            <person name="Riley R."/>
            <person name="LaButti K."/>
            <person name="Andreopoulos B."/>
            <person name="Lipzen A."/>
            <person name="Chen C."/>
            <person name="Yan M."/>
            <person name="Daum C."/>
            <person name="Ng V."/>
            <person name="Clum A."/>
            <person name="Steindorff A."/>
            <person name="Ohm R.A."/>
            <person name="Martin F."/>
            <person name="Silar P."/>
            <person name="Natvig D.O."/>
            <person name="Lalanne C."/>
            <person name="Gautier V."/>
            <person name="Ament-Velasquez S.L."/>
            <person name="Kruys A."/>
            <person name="Hutchinson M.I."/>
            <person name="Powell A.J."/>
            <person name="Barry K."/>
            <person name="Miller A.N."/>
            <person name="Grigoriev I.V."/>
            <person name="Debuchy R."/>
            <person name="Gladieux P."/>
            <person name="Hiltunen Thoren M."/>
            <person name="Johannesson H."/>
        </authorList>
    </citation>
    <scope>NUCLEOTIDE SEQUENCE</scope>
    <source>
        <strain evidence="20">CBS 990.96</strain>
    </source>
</reference>
<keyword evidence="7 16" id="KW-0479">Metal-binding</keyword>
<comment type="similarity">
    <text evidence="4">Belongs to the DNA/RNA non-specific endonuclease family.</text>
</comment>
<dbReference type="PANTHER" id="PTHR13966">
    <property type="entry name" value="ENDONUCLEASE RELATED"/>
    <property type="match status" value="1"/>
</dbReference>
<feature type="domain" description="ENPP1-3/EXOG-like endonuclease/phosphodiesterase" evidence="18">
    <location>
        <begin position="176"/>
        <end position="390"/>
    </location>
</feature>
<feature type="active site" description="Proton acceptor" evidence="15">
    <location>
        <position position="240"/>
    </location>
</feature>
<feature type="binding site" evidence="16">
    <location>
        <position position="272"/>
    </location>
    <ligand>
        <name>Mg(2+)</name>
        <dbReference type="ChEBI" id="CHEBI:18420"/>
        <note>catalytic</note>
    </ligand>
</feature>
<dbReference type="InterPro" id="IPR044925">
    <property type="entry name" value="His-Me_finger_sf"/>
</dbReference>
<evidence type="ECO:0000256" key="5">
    <source>
        <dbReference type="ARBA" id="ARBA00011738"/>
    </source>
</evidence>
<evidence type="ECO:0000256" key="7">
    <source>
        <dbReference type="ARBA" id="ARBA00022723"/>
    </source>
</evidence>
<comment type="subcellular location">
    <subcellularLocation>
        <location evidence="3">Mitochondrion inner membrane</location>
    </subcellularLocation>
</comment>
<keyword evidence="9" id="KW-0999">Mitochondrion inner membrane</keyword>
<dbReference type="GO" id="GO:0006401">
    <property type="term" value="P:RNA catabolic process"/>
    <property type="evidence" value="ECO:0007669"/>
    <property type="project" value="UniProtKB-ARBA"/>
</dbReference>
<evidence type="ECO:0000256" key="10">
    <source>
        <dbReference type="ARBA" id="ARBA00022801"/>
    </source>
</evidence>
<keyword evidence="6" id="KW-0540">Nuclease</keyword>
<feature type="compositionally biased region" description="Low complexity" evidence="17">
    <location>
        <begin position="117"/>
        <end position="131"/>
    </location>
</feature>
<dbReference type="Gene3D" id="3.40.570.10">
    <property type="entry name" value="Extracellular Endonuclease, subunit A"/>
    <property type="match status" value="1"/>
</dbReference>
<keyword evidence="21" id="KW-1185">Reference proteome</keyword>
<evidence type="ECO:0000256" key="3">
    <source>
        <dbReference type="ARBA" id="ARBA00004273"/>
    </source>
</evidence>
<keyword evidence="14" id="KW-0464">Manganese</keyword>
<dbReference type="PROSITE" id="PS01070">
    <property type="entry name" value="NUCLEASE_NON_SPEC"/>
    <property type="match status" value="1"/>
</dbReference>
<dbReference type="GO" id="GO:0003676">
    <property type="term" value="F:nucleic acid binding"/>
    <property type="evidence" value="ECO:0007669"/>
    <property type="project" value="InterPro"/>
</dbReference>
<organism evidence="20 21">
    <name type="scientific">Podospora fimiseda</name>
    <dbReference type="NCBI Taxonomy" id="252190"/>
    <lineage>
        <taxon>Eukaryota</taxon>
        <taxon>Fungi</taxon>
        <taxon>Dikarya</taxon>
        <taxon>Ascomycota</taxon>
        <taxon>Pezizomycotina</taxon>
        <taxon>Sordariomycetes</taxon>
        <taxon>Sordariomycetidae</taxon>
        <taxon>Sordariales</taxon>
        <taxon>Podosporaceae</taxon>
        <taxon>Podospora</taxon>
    </lineage>
</organism>
<proteinExistence type="inferred from homology"/>
<dbReference type="InterPro" id="IPR001604">
    <property type="entry name" value="Endo_G_ENPP1-like_dom"/>
</dbReference>
<dbReference type="InterPro" id="IPR044929">
    <property type="entry name" value="DNA/RNA_non-sp_Endonuclease_sf"/>
</dbReference>
<evidence type="ECO:0000256" key="8">
    <source>
        <dbReference type="ARBA" id="ARBA00022759"/>
    </source>
</evidence>
<evidence type="ECO:0000256" key="17">
    <source>
        <dbReference type="SAM" id="MobiDB-lite"/>
    </source>
</evidence>
<keyword evidence="13" id="KW-0472">Membrane</keyword>
<dbReference type="InterPro" id="IPR018524">
    <property type="entry name" value="DNA/RNA_endonuclease_AS"/>
</dbReference>
<dbReference type="CDD" id="cd00091">
    <property type="entry name" value="NUC"/>
    <property type="match status" value="1"/>
</dbReference>
<gene>
    <name evidence="20" type="ORF">QBC38DRAFT_467990</name>
</gene>
<dbReference type="Proteomes" id="UP001301958">
    <property type="component" value="Unassembled WGS sequence"/>
</dbReference>
<dbReference type="SMART" id="SM00892">
    <property type="entry name" value="Endonuclease_NS"/>
    <property type="match status" value="1"/>
</dbReference>
<evidence type="ECO:0000256" key="1">
    <source>
        <dbReference type="ARBA" id="ARBA00001936"/>
    </source>
</evidence>
<reference evidence="20" key="2">
    <citation type="submission" date="2023-05" db="EMBL/GenBank/DDBJ databases">
        <authorList>
            <consortium name="Lawrence Berkeley National Laboratory"/>
            <person name="Steindorff A."/>
            <person name="Hensen N."/>
            <person name="Bonometti L."/>
            <person name="Westerberg I."/>
            <person name="Brannstrom I.O."/>
            <person name="Guillou S."/>
            <person name="Cros-Aarteil S."/>
            <person name="Calhoun S."/>
            <person name="Haridas S."/>
            <person name="Kuo A."/>
            <person name="Mondo S."/>
            <person name="Pangilinan J."/>
            <person name="Riley R."/>
            <person name="Labutti K."/>
            <person name="Andreopoulos B."/>
            <person name="Lipzen A."/>
            <person name="Chen C."/>
            <person name="Yanf M."/>
            <person name="Daum C."/>
            <person name="Ng V."/>
            <person name="Clum A."/>
            <person name="Ohm R."/>
            <person name="Martin F."/>
            <person name="Silar P."/>
            <person name="Natvig D."/>
            <person name="Lalanne C."/>
            <person name="Gautier V."/>
            <person name="Ament-Velasquez S.L."/>
            <person name="Kruys A."/>
            <person name="Hutchinson M.I."/>
            <person name="Powell A.J."/>
            <person name="Barry K."/>
            <person name="Miller A.N."/>
            <person name="Grigoriev I.V."/>
            <person name="Debuchy R."/>
            <person name="Gladieux P."/>
            <person name="Thoren M.H."/>
            <person name="Johannesson H."/>
        </authorList>
    </citation>
    <scope>NUCLEOTIDE SEQUENCE</scope>
    <source>
        <strain evidence="20">CBS 990.96</strain>
    </source>
</reference>
<comment type="cofactor">
    <cofactor evidence="1">
        <name>Mn(2+)</name>
        <dbReference type="ChEBI" id="CHEBI:29035"/>
    </cofactor>
</comment>
<dbReference type="SMART" id="SM00477">
    <property type="entry name" value="NUC"/>
    <property type="match status" value="1"/>
</dbReference>
<accession>A0AAN7BWI1</accession>
<dbReference type="GO" id="GO:0000014">
    <property type="term" value="F:single-stranded DNA endodeoxyribonuclease activity"/>
    <property type="evidence" value="ECO:0007669"/>
    <property type="project" value="TreeGrafter"/>
</dbReference>
<feature type="domain" description="DNA/RNA non-specific endonuclease/pyrophosphatase/phosphodiesterase" evidence="19">
    <location>
        <begin position="175"/>
        <end position="390"/>
    </location>
</feature>
<feature type="region of interest" description="Disordered" evidence="17">
    <location>
        <begin position="42"/>
        <end position="80"/>
    </location>
</feature>
<evidence type="ECO:0000256" key="4">
    <source>
        <dbReference type="ARBA" id="ARBA00010052"/>
    </source>
</evidence>
<comment type="cofactor">
    <cofactor evidence="2">
        <name>Mg(2+)</name>
        <dbReference type="ChEBI" id="CHEBI:18420"/>
    </cofactor>
</comment>
<keyword evidence="11" id="KW-0460">Magnesium</keyword>
<keyword evidence="8" id="KW-0255">Endonuclease</keyword>
<keyword evidence="10" id="KW-0378">Hydrolase</keyword>
<evidence type="ECO:0000256" key="12">
    <source>
        <dbReference type="ARBA" id="ARBA00023128"/>
    </source>
</evidence>
<name>A0AAN7BWI1_9PEZI</name>
<evidence type="ECO:0000256" key="13">
    <source>
        <dbReference type="ARBA" id="ARBA00023136"/>
    </source>
</evidence>
<keyword evidence="12" id="KW-0496">Mitochondrion</keyword>
<evidence type="ECO:0000256" key="16">
    <source>
        <dbReference type="PIRSR" id="PIRSR640255-2"/>
    </source>
</evidence>
<sequence>MVKWGCRSPTITLSKSRTQCCSCVCLAAGVLFLCRSTTPRKKIQDKPFSPDKPPPPRPNLHHSRGWFTQPPSHPPLKPLNNMSKSTIAVIAAVSAGAGAAATATVLSLRPENKHTEAPQPTASSSLPSSTPIVPVPASQIFPSPGADNNIKGPAPVNPSGLFEYGFPGPVADLATRQGLISSYDRRTRNPHWVVEHITPESLSRRDGDRKHSTFLEDDSIPEKFRAKLKDYFRSGYDRGHQVPAADCKWSQTAMDETFYLSNMCPQVGEGFNRDYWAHFEDFCRRLTGTYPSVRIVTGPLYLPQKDPKDNKWYVKYEVMGNPAPNVAVPTHFYKVIFAEDGKAGGQVAVGAFVMPNAVIPNNKPLQEFEVPLEIVERASGLEFASKLPVQKRKRLCAETSCSLIIKEYADRQKAFAKK</sequence>
<comment type="subunit">
    <text evidence="5">Homodimer.</text>
</comment>
<dbReference type="InterPro" id="IPR020821">
    <property type="entry name" value="ENPP1-3/EXOG-like_nuc-like"/>
</dbReference>
<evidence type="ECO:0000256" key="15">
    <source>
        <dbReference type="PIRSR" id="PIRSR640255-1"/>
    </source>
</evidence>
<evidence type="ECO:0000256" key="14">
    <source>
        <dbReference type="ARBA" id="ARBA00023211"/>
    </source>
</evidence>